<dbReference type="Gene3D" id="3.40.630.190">
    <property type="entry name" value="LCP protein"/>
    <property type="match status" value="1"/>
</dbReference>
<feature type="compositionally biased region" description="Basic and acidic residues" evidence="2">
    <location>
        <begin position="1"/>
        <end position="13"/>
    </location>
</feature>
<keyword evidence="6" id="KW-1185">Reference proteome</keyword>
<comment type="caution">
    <text evidence="5">The sequence shown here is derived from an EMBL/GenBank/DDBJ whole genome shotgun (WGS) entry which is preliminary data.</text>
</comment>
<comment type="similarity">
    <text evidence="1">Belongs to the LytR/CpsA/Psr (LCP) family.</text>
</comment>
<feature type="domain" description="Cell envelope-related transcriptional attenuator" evidence="4">
    <location>
        <begin position="140"/>
        <end position="282"/>
    </location>
</feature>
<evidence type="ECO:0000259" key="4">
    <source>
        <dbReference type="Pfam" id="PF03816"/>
    </source>
</evidence>
<feature type="transmembrane region" description="Helical" evidence="3">
    <location>
        <begin position="66"/>
        <end position="89"/>
    </location>
</feature>
<dbReference type="NCBIfam" id="TIGR00350">
    <property type="entry name" value="lytR_cpsA_psr"/>
    <property type="match status" value="1"/>
</dbReference>
<feature type="compositionally biased region" description="Pro residues" evidence="2">
    <location>
        <begin position="38"/>
        <end position="51"/>
    </location>
</feature>
<proteinExistence type="inferred from homology"/>
<dbReference type="InterPro" id="IPR004474">
    <property type="entry name" value="LytR_CpsA_psr"/>
</dbReference>
<dbReference type="InterPro" id="IPR050922">
    <property type="entry name" value="LytR/CpsA/Psr_CW_biosynth"/>
</dbReference>
<protein>
    <submittedName>
        <fullName evidence="5">LytR family transcriptional regulator</fullName>
    </submittedName>
</protein>
<accession>A0A6A9UY50</accession>
<name>A0A6A9UY50_9ACTN</name>
<evidence type="ECO:0000256" key="3">
    <source>
        <dbReference type="SAM" id="Phobius"/>
    </source>
</evidence>
<keyword evidence="3" id="KW-0812">Transmembrane</keyword>
<gene>
    <name evidence="5" type="ORF">GC722_11805</name>
</gene>
<dbReference type="AlphaFoldDB" id="A0A6A9UY50"/>
<keyword evidence="3" id="KW-0472">Membrane</keyword>
<evidence type="ECO:0000313" key="5">
    <source>
        <dbReference type="EMBL" id="MVA76702.1"/>
    </source>
</evidence>
<dbReference type="EMBL" id="WPCU01000007">
    <property type="protein sequence ID" value="MVA76702.1"/>
    <property type="molecule type" value="Genomic_DNA"/>
</dbReference>
<sequence length="379" mass="39869">MAELQRLQDEGAARGRGHHQPAAAAPEARQQVRRDPGPVRPVPPPPPPGGRPPATHRRRRHPVRRFFATLGVLLLALAVWLVGVPVYAWSAGDDVDAFPDGERPAGQPGSLFLLVGSDSREGLSEEQQDQLGTGSVEGQRTDTMMLLYLPPSGRPALVSIPRDSYVPIPGNGSNKINAAYAFGGAPLLTETVEQSTGLRVDGYVEVGFGGFVQVIDAVGGVEICPEEAISDADSHLDIEAGCQQVDGTTALGYARMRKADARGDLGRVERQREVMAAIADKAVSPATVVNPVRYWRLNMAASQALSTDPGTGVVDAGRLALAMGRIAGGDGVTLTVPVGNPNASTPAGSAVLWHETDAPAMFDAISRGDTEALAQYADR</sequence>
<organism evidence="5 6">
    <name type="scientific">Auraticoccus cholistanensis</name>
    <dbReference type="NCBI Taxonomy" id="2656650"/>
    <lineage>
        <taxon>Bacteria</taxon>
        <taxon>Bacillati</taxon>
        <taxon>Actinomycetota</taxon>
        <taxon>Actinomycetes</taxon>
        <taxon>Propionibacteriales</taxon>
        <taxon>Propionibacteriaceae</taxon>
        <taxon>Auraticoccus</taxon>
    </lineage>
</organism>
<feature type="region of interest" description="Disordered" evidence="2">
    <location>
        <begin position="1"/>
        <end position="60"/>
    </location>
</feature>
<dbReference type="Pfam" id="PF03816">
    <property type="entry name" value="LytR_cpsA_psr"/>
    <property type="match status" value="1"/>
</dbReference>
<evidence type="ECO:0000256" key="1">
    <source>
        <dbReference type="ARBA" id="ARBA00006068"/>
    </source>
</evidence>
<dbReference type="PANTHER" id="PTHR33392:SF6">
    <property type="entry name" value="POLYISOPRENYL-TEICHOIC ACID--PEPTIDOGLYCAN TEICHOIC ACID TRANSFERASE TAGU"/>
    <property type="match status" value="1"/>
</dbReference>
<feature type="compositionally biased region" description="Low complexity" evidence="2">
    <location>
        <begin position="20"/>
        <end position="29"/>
    </location>
</feature>
<evidence type="ECO:0000313" key="6">
    <source>
        <dbReference type="Proteomes" id="UP000435304"/>
    </source>
</evidence>
<reference evidence="5 6" key="1">
    <citation type="submission" date="2019-12" db="EMBL/GenBank/DDBJ databases">
        <title>Auraticoccus cholistani sp. nov., an actinomycete isolated from soil of Cholistan desert.</title>
        <authorList>
            <person name="Cheema M.T."/>
        </authorList>
    </citation>
    <scope>NUCLEOTIDE SEQUENCE [LARGE SCALE GENOMIC DNA]</scope>
    <source>
        <strain evidence="5 6">F435</strain>
    </source>
</reference>
<keyword evidence="3" id="KW-1133">Transmembrane helix</keyword>
<dbReference type="PANTHER" id="PTHR33392">
    <property type="entry name" value="POLYISOPRENYL-TEICHOIC ACID--PEPTIDOGLYCAN TEICHOIC ACID TRANSFERASE TAGU"/>
    <property type="match status" value="1"/>
</dbReference>
<evidence type="ECO:0000256" key="2">
    <source>
        <dbReference type="SAM" id="MobiDB-lite"/>
    </source>
</evidence>
<dbReference type="Proteomes" id="UP000435304">
    <property type="component" value="Unassembled WGS sequence"/>
</dbReference>